<feature type="domain" description="Acyl-CoA dehydrogenase/oxidase C-terminal" evidence="5">
    <location>
        <begin position="245"/>
        <end position="370"/>
    </location>
</feature>
<proteinExistence type="inferred from homology"/>
<feature type="domain" description="Acyl-CoA dehydrogenase/oxidase N-terminal" evidence="6">
    <location>
        <begin position="11"/>
        <end position="102"/>
    </location>
</feature>
<dbReference type="SUPFAM" id="SSF47203">
    <property type="entry name" value="Acyl-CoA dehydrogenase C-terminal domain-like"/>
    <property type="match status" value="1"/>
</dbReference>
<keyword evidence="8" id="KW-1185">Reference proteome</keyword>
<comment type="caution">
    <text evidence="7">The sequence shown here is derived from an EMBL/GenBank/DDBJ whole genome shotgun (WGS) entry which is preliminary data.</text>
</comment>
<comment type="cofactor">
    <cofactor evidence="1">
        <name>FAD</name>
        <dbReference type="ChEBI" id="CHEBI:57692"/>
    </cofactor>
</comment>
<dbReference type="PIRSF" id="PIRSF016578">
    <property type="entry name" value="HsaA"/>
    <property type="match status" value="1"/>
</dbReference>
<evidence type="ECO:0000256" key="1">
    <source>
        <dbReference type="ARBA" id="ARBA00001974"/>
    </source>
</evidence>
<dbReference type="AlphaFoldDB" id="A0A318H6Q4"/>
<evidence type="ECO:0000313" key="7">
    <source>
        <dbReference type="EMBL" id="PXW98128.1"/>
    </source>
</evidence>
<dbReference type="OrthoDB" id="2986495at2"/>
<dbReference type="Pfam" id="PF00441">
    <property type="entry name" value="Acyl-CoA_dh_1"/>
    <property type="match status" value="1"/>
</dbReference>
<dbReference type="InterPro" id="IPR036250">
    <property type="entry name" value="AcylCo_DH-like_C"/>
</dbReference>
<evidence type="ECO:0000256" key="2">
    <source>
        <dbReference type="ARBA" id="ARBA00009347"/>
    </source>
</evidence>
<dbReference type="GO" id="GO:0050660">
    <property type="term" value="F:flavin adenine dinucleotide binding"/>
    <property type="evidence" value="ECO:0007669"/>
    <property type="project" value="InterPro"/>
</dbReference>
<dbReference type="InterPro" id="IPR037069">
    <property type="entry name" value="AcylCoA_DH/ox_N_sf"/>
</dbReference>
<dbReference type="Gene3D" id="1.10.540.10">
    <property type="entry name" value="Acyl-CoA dehydrogenase/oxidase, N-terminal domain"/>
    <property type="match status" value="1"/>
</dbReference>
<evidence type="ECO:0000259" key="6">
    <source>
        <dbReference type="Pfam" id="PF02771"/>
    </source>
</evidence>
<dbReference type="PANTHER" id="PTHR43884:SF12">
    <property type="entry name" value="ISOVALERYL-COA DEHYDROGENASE, MITOCHONDRIAL-RELATED"/>
    <property type="match status" value="1"/>
</dbReference>
<keyword evidence="4" id="KW-0274">FAD</keyword>
<comment type="similarity">
    <text evidence="2">Belongs to the acyl-CoA dehydrogenase family.</text>
</comment>
<dbReference type="InterPro" id="IPR009075">
    <property type="entry name" value="AcylCo_DH/oxidase_C"/>
</dbReference>
<name>A0A318H6Q4_9BURK</name>
<evidence type="ECO:0000313" key="8">
    <source>
        <dbReference type="Proteomes" id="UP000247811"/>
    </source>
</evidence>
<gene>
    <name evidence="7" type="ORF">C7444_103224</name>
</gene>
<dbReference type="Pfam" id="PF02771">
    <property type="entry name" value="Acyl-CoA_dh_N"/>
    <property type="match status" value="1"/>
</dbReference>
<reference evidence="7 8" key="1">
    <citation type="submission" date="2018-05" db="EMBL/GenBank/DDBJ databases">
        <title>Genomic Encyclopedia of Type Strains, Phase IV (KMG-IV): sequencing the most valuable type-strain genomes for metagenomic binning, comparative biology and taxonomic classification.</title>
        <authorList>
            <person name="Goeker M."/>
        </authorList>
    </citation>
    <scope>NUCLEOTIDE SEQUENCE [LARGE SCALE GENOMIC DNA]</scope>
    <source>
        <strain evidence="7 8">DSM 566</strain>
    </source>
</reference>
<keyword evidence="3" id="KW-0285">Flavoprotein</keyword>
<organism evidence="7 8">
    <name type="scientific">Sphaerotilus hippei</name>
    <dbReference type="NCBI Taxonomy" id="744406"/>
    <lineage>
        <taxon>Bacteria</taxon>
        <taxon>Pseudomonadati</taxon>
        <taxon>Pseudomonadota</taxon>
        <taxon>Betaproteobacteria</taxon>
        <taxon>Burkholderiales</taxon>
        <taxon>Sphaerotilaceae</taxon>
        <taxon>Sphaerotilus</taxon>
    </lineage>
</organism>
<dbReference type="InterPro" id="IPR009100">
    <property type="entry name" value="AcylCoA_DH/oxidase_NM_dom_sf"/>
</dbReference>
<protein>
    <submittedName>
        <fullName evidence="7">Acyl-CoA dehydrogenase</fullName>
    </submittedName>
</protein>
<dbReference type="InterPro" id="IPR046373">
    <property type="entry name" value="Acyl-CoA_Oxase/DH_mid-dom_sf"/>
</dbReference>
<dbReference type="GO" id="GO:0003995">
    <property type="term" value="F:acyl-CoA dehydrogenase activity"/>
    <property type="evidence" value="ECO:0007669"/>
    <property type="project" value="TreeGrafter"/>
</dbReference>
<evidence type="ECO:0000256" key="3">
    <source>
        <dbReference type="ARBA" id="ARBA00022630"/>
    </source>
</evidence>
<dbReference type="Gene3D" id="1.20.140.10">
    <property type="entry name" value="Butyryl-CoA Dehydrogenase, subunit A, domain 3"/>
    <property type="match status" value="1"/>
</dbReference>
<dbReference type="EMBL" id="QJJS01000003">
    <property type="protein sequence ID" value="PXW98128.1"/>
    <property type="molecule type" value="Genomic_DNA"/>
</dbReference>
<sequence length="392" mass="42087">MDTHSRPHDFQLILESARRIAADICAPHAADVDARARFPQESVEAFRRHGLLSAAVPASHGGPGCTMRQLGQLCAIIAGACGSSGMVLAMHYSQLACLVRHGIGAPFFDTYLRELVQQQYLLASITSEVGTFGDTRSSLCAVERDGQRFTLNKEATTGSYCAHADAILVTCRRDADAPASDQVLVLVTPGDYSLTQTTTWDTLGMRGTCSPGFRLESSASDVQILPGSFADSASQSMVPYSHILWSALWTGIATDALSKAAGCVRAAARKNPGEVPATARPLATAMQALQSMRHNWQAVADEFDAIEARGARSELLKMGWALKMNHLKVACSEQAPQLVHQALQIIGLPAFKNDSPLALGRHYRDALSAALMIANERIRGKSAALLMVLKDE</sequence>
<dbReference type="PANTHER" id="PTHR43884">
    <property type="entry name" value="ACYL-COA DEHYDROGENASE"/>
    <property type="match status" value="1"/>
</dbReference>
<accession>A0A318H6Q4</accession>
<dbReference type="RefSeq" id="WP_110399694.1">
    <property type="nucleotide sequence ID" value="NZ_QJJS01000003.1"/>
</dbReference>
<dbReference type="Proteomes" id="UP000247811">
    <property type="component" value="Unassembled WGS sequence"/>
</dbReference>
<evidence type="ECO:0000256" key="4">
    <source>
        <dbReference type="ARBA" id="ARBA00022827"/>
    </source>
</evidence>
<dbReference type="InterPro" id="IPR013786">
    <property type="entry name" value="AcylCoA_DH/ox_N"/>
</dbReference>
<dbReference type="SUPFAM" id="SSF56645">
    <property type="entry name" value="Acyl-CoA dehydrogenase NM domain-like"/>
    <property type="match status" value="1"/>
</dbReference>
<dbReference type="Gene3D" id="2.40.110.10">
    <property type="entry name" value="Butyryl-CoA Dehydrogenase, subunit A, domain 2"/>
    <property type="match status" value="1"/>
</dbReference>
<evidence type="ECO:0000259" key="5">
    <source>
        <dbReference type="Pfam" id="PF00441"/>
    </source>
</evidence>